<dbReference type="Gene3D" id="1.10.10.10">
    <property type="entry name" value="Winged helix-like DNA-binding domain superfamily/Winged helix DNA-binding domain"/>
    <property type="match status" value="1"/>
</dbReference>
<dbReference type="GO" id="GO:0043565">
    <property type="term" value="F:sequence-specific DNA binding"/>
    <property type="evidence" value="ECO:0007669"/>
    <property type="project" value="InterPro"/>
</dbReference>
<organism evidence="5 6">
    <name type="scientific">Hyphococcus flavus</name>
    <dbReference type="NCBI Taxonomy" id="1866326"/>
    <lineage>
        <taxon>Bacteria</taxon>
        <taxon>Pseudomonadati</taxon>
        <taxon>Pseudomonadota</taxon>
        <taxon>Alphaproteobacteria</taxon>
        <taxon>Parvularculales</taxon>
        <taxon>Parvularculaceae</taxon>
        <taxon>Hyphococcus</taxon>
    </lineage>
</organism>
<dbReference type="InterPro" id="IPR000485">
    <property type="entry name" value="AsnC-type_HTH_dom"/>
</dbReference>
<protein>
    <submittedName>
        <fullName evidence="5">Lrp/AsnC family transcriptional regulator</fullName>
    </submittedName>
</protein>
<dbReference type="AlphaFoldDB" id="A0AAF0CG24"/>
<keyword evidence="3" id="KW-0804">Transcription</keyword>
<sequence>MDRIDKAIMAILQRDFSTPVSEIAESVGLSQTPCWRRIKKLEEDGFIRARVALAEPETLNLRLTAFVMVKTAQHNEAWLKKFAEAVRRIPEVIELHRMSGETDYLMKVVCPDMERFDKVYKKLISAADFSDVRSSFSMETLKTTTELPLDYA</sequence>
<dbReference type="Pfam" id="PF13412">
    <property type="entry name" value="HTH_24"/>
    <property type="match status" value="1"/>
</dbReference>
<dbReference type="InterPro" id="IPR036388">
    <property type="entry name" value="WH-like_DNA-bd_sf"/>
</dbReference>
<dbReference type="GO" id="GO:0005829">
    <property type="term" value="C:cytosol"/>
    <property type="evidence" value="ECO:0007669"/>
    <property type="project" value="TreeGrafter"/>
</dbReference>
<evidence type="ECO:0000256" key="3">
    <source>
        <dbReference type="ARBA" id="ARBA00023163"/>
    </source>
</evidence>
<dbReference type="Proteomes" id="UP001214043">
    <property type="component" value="Chromosome"/>
</dbReference>
<dbReference type="PANTHER" id="PTHR30154:SF17">
    <property type="entry name" value="DNA-BINDING TRANSCRIPTIONAL ACTIVATOR DECR"/>
    <property type="match status" value="1"/>
</dbReference>
<dbReference type="KEGG" id="hfl:PUV54_07425"/>
<feature type="domain" description="HTH asnC-type" evidence="4">
    <location>
        <begin position="1"/>
        <end position="62"/>
    </location>
</feature>
<dbReference type="CDD" id="cd00090">
    <property type="entry name" value="HTH_ARSR"/>
    <property type="match status" value="1"/>
</dbReference>
<dbReference type="SUPFAM" id="SSF54909">
    <property type="entry name" value="Dimeric alpha+beta barrel"/>
    <property type="match status" value="1"/>
</dbReference>
<name>A0AAF0CG24_9PROT</name>
<dbReference type="GO" id="GO:0006355">
    <property type="term" value="P:regulation of DNA-templated transcription"/>
    <property type="evidence" value="ECO:0007669"/>
    <property type="project" value="UniProtKB-ARBA"/>
</dbReference>
<dbReference type="InterPro" id="IPR011008">
    <property type="entry name" value="Dimeric_a/b-barrel"/>
</dbReference>
<dbReference type="InterPro" id="IPR019885">
    <property type="entry name" value="Tscrpt_reg_HTH_AsnC-type_CS"/>
</dbReference>
<keyword evidence="1" id="KW-0805">Transcription regulation</keyword>
<dbReference type="EMBL" id="CP118166">
    <property type="protein sequence ID" value="WDI33026.1"/>
    <property type="molecule type" value="Genomic_DNA"/>
</dbReference>
<accession>A0AAF0CG24</accession>
<evidence type="ECO:0000313" key="6">
    <source>
        <dbReference type="Proteomes" id="UP001214043"/>
    </source>
</evidence>
<dbReference type="GO" id="GO:0043200">
    <property type="term" value="P:response to amino acid"/>
    <property type="evidence" value="ECO:0007669"/>
    <property type="project" value="TreeGrafter"/>
</dbReference>
<keyword evidence="6" id="KW-1185">Reference proteome</keyword>
<dbReference type="InterPro" id="IPR036390">
    <property type="entry name" value="WH_DNA-bd_sf"/>
</dbReference>
<dbReference type="PROSITE" id="PS50956">
    <property type="entry name" value="HTH_ASNC_2"/>
    <property type="match status" value="1"/>
</dbReference>
<dbReference type="PANTHER" id="PTHR30154">
    <property type="entry name" value="LEUCINE-RESPONSIVE REGULATORY PROTEIN"/>
    <property type="match status" value="1"/>
</dbReference>
<evidence type="ECO:0000259" key="4">
    <source>
        <dbReference type="PROSITE" id="PS50956"/>
    </source>
</evidence>
<dbReference type="Gene3D" id="3.30.70.920">
    <property type="match status" value="1"/>
</dbReference>
<dbReference type="SMART" id="SM00344">
    <property type="entry name" value="HTH_ASNC"/>
    <property type="match status" value="1"/>
</dbReference>
<dbReference type="PRINTS" id="PR00033">
    <property type="entry name" value="HTHASNC"/>
</dbReference>
<dbReference type="SUPFAM" id="SSF46785">
    <property type="entry name" value="Winged helix' DNA-binding domain"/>
    <property type="match status" value="1"/>
</dbReference>
<dbReference type="InterPro" id="IPR019888">
    <property type="entry name" value="Tscrpt_reg_AsnC-like"/>
</dbReference>
<dbReference type="InterPro" id="IPR011991">
    <property type="entry name" value="ArsR-like_HTH"/>
</dbReference>
<keyword evidence="2" id="KW-0238">DNA-binding</keyword>
<dbReference type="RefSeq" id="WP_274494984.1">
    <property type="nucleotide sequence ID" value="NZ_CP118166.1"/>
</dbReference>
<evidence type="ECO:0000256" key="1">
    <source>
        <dbReference type="ARBA" id="ARBA00023015"/>
    </source>
</evidence>
<dbReference type="PROSITE" id="PS00519">
    <property type="entry name" value="HTH_ASNC_1"/>
    <property type="match status" value="1"/>
</dbReference>
<dbReference type="Pfam" id="PF01037">
    <property type="entry name" value="AsnC_trans_reg"/>
    <property type="match status" value="1"/>
</dbReference>
<evidence type="ECO:0000256" key="2">
    <source>
        <dbReference type="ARBA" id="ARBA00023125"/>
    </source>
</evidence>
<evidence type="ECO:0000313" key="5">
    <source>
        <dbReference type="EMBL" id="WDI33026.1"/>
    </source>
</evidence>
<reference evidence="5" key="1">
    <citation type="submission" date="2023-02" db="EMBL/GenBank/DDBJ databases">
        <title>Genome sequence of Hyphococcus flavus.</title>
        <authorList>
            <person name="Rong J.-C."/>
            <person name="Zhao Q."/>
            <person name="Yi M."/>
            <person name="Wu J.-Y."/>
        </authorList>
    </citation>
    <scope>NUCLEOTIDE SEQUENCE</scope>
    <source>
        <strain evidence="5">MCCC 1K03223</strain>
    </source>
</reference>
<proteinExistence type="predicted"/>
<dbReference type="InterPro" id="IPR019887">
    <property type="entry name" value="Tscrpt_reg_AsnC/Lrp_C"/>
</dbReference>
<gene>
    <name evidence="5" type="ORF">PUV54_07425</name>
</gene>